<dbReference type="EMBL" id="LAZR01009856">
    <property type="protein sequence ID" value="KKM70208.1"/>
    <property type="molecule type" value="Genomic_DNA"/>
</dbReference>
<name>A0A0F9JKQ4_9ZZZZ</name>
<proteinExistence type="predicted"/>
<organism evidence="1">
    <name type="scientific">marine sediment metagenome</name>
    <dbReference type="NCBI Taxonomy" id="412755"/>
    <lineage>
        <taxon>unclassified sequences</taxon>
        <taxon>metagenomes</taxon>
        <taxon>ecological metagenomes</taxon>
    </lineage>
</organism>
<dbReference type="AlphaFoldDB" id="A0A0F9JKQ4"/>
<protein>
    <submittedName>
        <fullName evidence="1">Uncharacterized protein</fullName>
    </submittedName>
</protein>
<gene>
    <name evidence="1" type="ORF">LCGC14_1442920</name>
</gene>
<accession>A0A0F9JKQ4</accession>
<sequence length="30" mass="3282">MTIDELAKTAYLAGEPDAVSTLWDREANSI</sequence>
<evidence type="ECO:0000313" key="1">
    <source>
        <dbReference type="EMBL" id="KKM70208.1"/>
    </source>
</evidence>
<feature type="non-terminal residue" evidence="1">
    <location>
        <position position="30"/>
    </location>
</feature>
<comment type="caution">
    <text evidence="1">The sequence shown here is derived from an EMBL/GenBank/DDBJ whole genome shotgun (WGS) entry which is preliminary data.</text>
</comment>
<reference evidence="1" key="1">
    <citation type="journal article" date="2015" name="Nature">
        <title>Complex archaea that bridge the gap between prokaryotes and eukaryotes.</title>
        <authorList>
            <person name="Spang A."/>
            <person name="Saw J.H."/>
            <person name="Jorgensen S.L."/>
            <person name="Zaremba-Niedzwiedzka K."/>
            <person name="Martijn J."/>
            <person name="Lind A.E."/>
            <person name="van Eijk R."/>
            <person name="Schleper C."/>
            <person name="Guy L."/>
            <person name="Ettema T.J."/>
        </authorList>
    </citation>
    <scope>NUCLEOTIDE SEQUENCE</scope>
</reference>